<dbReference type="Pfam" id="PF10756">
    <property type="entry name" value="bPH_6"/>
    <property type="match status" value="1"/>
</dbReference>
<dbReference type="RefSeq" id="WP_003400330.1">
    <property type="nucleotide sequence ID" value="NZ_APKD01000001.1"/>
</dbReference>
<reference evidence="3 4" key="1">
    <citation type="submission" date="2013-03" db="EMBL/GenBank/DDBJ databases">
        <authorList>
            <person name="Casali N."/>
            <person name="Drobniewski F.A."/>
        </authorList>
    </citation>
    <scope>NUCLEOTIDE SEQUENCE [LARGE SCALE GENOMIC DNA]</scope>
    <source>
        <strain evidence="3 4">112400015</strain>
    </source>
</reference>
<reference evidence="4" key="2">
    <citation type="submission" date="2013-04" db="EMBL/GenBank/DDBJ databases">
        <title>Non-Mycobacterium tuberculosis sensu stricto in a globally representative population.</title>
        <authorList>
            <person name="Stone M.J."/>
            <person name="Brown T.J."/>
            <person name="Drobniewski F.A."/>
        </authorList>
    </citation>
    <scope>NUCLEOTIDE SEQUENCE [LARGE SCALE GENOMIC DNA]</scope>
    <source>
        <strain evidence="4">112400015</strain>
    </source>
</reference>
<evidence type="ECO:0000313" key="4">
    <source>
        <dbReference type="Proteomes" id="UP000012070"/>
    </source>
</evidence>
<proteinExistence type="predicted"/>
<protein>
    <recommendedName>
        <fullName evidence="2">Low molecular weight protein antigen 6 PH domain-containing protein</fullName>
    </recommendedName>
</protein>
<feature type="transmembrane region" description="Helical" evidence="1">
    <location>
        <begin position="12"/>
        <end position="32"/>
    </location>
</feature>
<keyword evidence="1" id="KW-1133">Transmembrane helix</keyword>
<feature type="domain" description="Low molecular weight protein antigen 6 PH" evidence="2">
    <location>
        <begin position="58"/>
        <end position="136"/>
    </location>
</feature>
<sequence length="141" mass="15147">MQQTAWAPRTSGIAGCGAGGVVMAIASVTLVTDTPGRVLAGVAALGLILFASATWRARPRLAITPDGLAIRGWFRTQLLRHPNIKIIRIDEFRRYGRLVRLLEIETVSGGLLILSRWDLGTDPVEVLDALTAAGYAGRGQR</sequence>
<dbReference type="Proteomes" id="UP000012070">
    <property type="component" value="Unassembled WGS sequence"/>
</dbReference>
<dbReference type="InterPro" id="IPR019692">
    <property type="entry name" value="CFP-6_PH"/>
</dbReference>
<gene>
    <name evidence="3" type="ORF">MORY_00485</name>
</gene>
<comment type="caution">
    <text evidence="3">The sequence shown here is derived from an EMBL/GenBank/DDBJ whole genome shotgun (WGS) entry which is preliminary data.</text>
</comment>
<keyword evidence="1" id="KW-0472">Membrane</keyword>
<evidence type="ECO:0000256" key="1">
    <source>
        <dbReference type="SAM" id="Phobius"/>
    </source>
</evidence>
<evidence type="ECO:0000313" key="3">
    <source>
        <dbReference type="EMBL" id="EMT37778.1"/>
    </source>
</evidence>
<evidence type="ECO:0000259" key="2">
    <source>
        <dbReference type="Pfam" id="PF10756"/>
    </source>
</evidence>
<accession>A0A829CGA0</accession>
<name>A0A829CGA0_9MYCO</name>
<feature type="transmembrane region" description="Helical" evidence="1">
    <location>
        <begin position="38"/>
        <end position="55"/>
    </location>
</feature>
<dbReference type="EMBL" id="APKD01000001">
    <property type="protein sequence ID" value="EMT37778.1"/>
    <property type="molecule type" value="Genomic_DNA"/>
</dbReference>
<dbReference type="AlphaFoldDB" id="A0A829CGA0"/>
<organism evidence="3 4">
    <name type="scientific">Mycobacterium orygis 112400015</name>
    <dbReference type="NCBI Taxonomy" id="1305739"/>
    <lineage>
        <taxon>Bacteria</taxon>
        <taxon>Bacillati</taxon>
        <taxon>Actinomycetota</taxon>
        <taxon>Actinomycetes</taxon>
        <taxon>Mycobacteriales</taxon>
        <taxon>Mycobacteriaceae</taxon>
        <taxon>Mycobacterium</taxon>
        <taxon>Mycobacterium tuberculosis complex</taxon>
    </lineage>
</organism>
<keyword evidence="1" id="KW-0812">Transmembrane</keyword>